<sequence length="529" mass="58049">MARIRRWAFAGVLLLILWLLGARPPEAVLLRPMAGTPSPALPTLTPSAVPTASPPTPGSRYGLAIVDFRLHPDGPLYAGDRLSFEVEVRNVGRAPLAGGRVEIRRGGPEGEEVLAEAALPELAPGASHRVVWTWVWQAPGSGTFPLIGIARGEGAGGATEARWAQPVTLGPQEALPETERRARWAQARSRCCTHVYLTGTAAEADLARLMAWADEAEATVRARMGLSTPLPISVVWIPRLLGHGGFAVGDSLILTYPVADRLPVDLPTILRHEMVHRMTCAGIGREDCLGHLPALITEGLAVFIAGGHYRPEPLTQRAAALLRMGGWIPLEELVEDFYAHPHEIGYLEAGAFVEELVRKGGWPRFLDFLRSLERRPGESDRTVLDRALRDVYHQDIRGIESRWREALERLPPDPEQAADLRFVWTFFEALRAYQRKYDPSAYFLRAWLPDWRQAVREGIVADFMRAPDSPEGRRAWQDLQAARAQAARGDIAAALAALQALCRALGCSDVAEPVLERPGLPVPDGRAKG</sequence>
<proteinExistence type="predicted"/>
<reference evidence="2" key="1">
    <citation type="submission" date="2017-06" db="EMBL/GenBank/DDBJ databases">
        <authorList>
            <person name="Varghese N."/>
            <person name="Submissions S."/>
        </authorList>
    </citation>
    <scope>NUCLEOTIDE SEQUENCE [LARGE SCALE GENOMIC DNA]</scope>
    <source>
        <strain evidence="2">JAD2</strain>
    </source>
</reference>
<name>A0A212QND8_9CHLR</name>
<dbReference type="AlphaFoldDB" id="A0A212QND8"/>
<keyword evidence="2" id="KW-1185">Reference proteome</keyword>
<organism evidence="1 2">
    <name type="scientific">Thermoflexus hugenholtzii JAD2</name>
    <dbReference type="NCBI Taxonomy" id="877466"/>
    <lineage>
        <taxon>Bacteria</taxon>
        <taxon>Bacillati</taxon>
        <taxon>Chloroflexota</taxon>
        <taxon>Thermoflexia</taxon>
        <taxon>Thermoflexales</taxon>
        <taxon>Thermoflexaceae</taxon>
        <taxon>Thermoflexus</taxon>
    </lineage>
</organism>
<gene>
    <name evidence="1" type="ORF">SAMN02746019_00026370</name>
</gene>
<dbReference type="Proteomes" id="UP000197025">
    <property type="component" value="Unassembled WGS sequence"/>
</dbReference>
<dbReference type="InParanoid" id="A0A212QND8"/>
<accession>A0A212QND8</accession>
<dbReference type="InterPro" id="IPR013783">
    <property type="entry name" value="Ig-like_fold"/>
</dbReference>
<dbReference type="OrthoDB" id="9892719at2"/>
<evidence type="ECO:0000313" key="1">
    <source>
        <dbReference type="EMBL" id="SNB60913.1"/>
    </source>
</evidence>
<evidence type="ECO:0000313" key="2">
    <source>
        <dbReference type="Proteomes" id="UP000197025"/>
    </source>
</evidence>
<protein>
    <submittedName>
        <fullName evidence="1">Uncharacterized protein</fullName>
    </submittedName>
</protein>
<dbReference type="Gene3D" id="2.60.40.10">
    <property type="entry name" value="Immunoglobulins"/>
    <property type="match status" value="1"/>
</dbReference>
<dbReference type="RefSeq" id="WP_088570444.1">
    <property type="nucleotide sequence ID" value="NZ_FYEK01000012.1"/>
</dbReference>
<dbReference type="EMBL" id="FYEK01000012">
    <property type="protein sequence ID" value="SNB60913.1"/>
    <property type="molecule type" value="Genomic_DNA"/>
</dbReference>